<dbReference type="GO" id="GO:0016627">
    <property type="term" value="F:oxidoreductase activity, acting on the CH-CH group of donors"/>
    <property type="evidence" value="ECO:0007669"/>
    <property type="project" value="TreeGrafter"/>
</dbReference>
<dbReference type="GO" id="GO:0070967">
    <property type="term" value="F:coenzyme F420 binding"/>
    <property type="evidence" value="ECO:0007669"/>
    <property type="project" value="TreeGrafter"/>
</dbReference>
<keyword evidence="4" id="KW-1185">Reference proteome</keyword>
<dbReference type="SUPFAM" id="SSF50475">
    <property type="entry name" value="FMN-binding split barrel"/>
    <property type="match status" value="1"/>
</dbReference>
<dbReference type="EMBL" id="QUAL01000398">
    <property type="protein sequence ID" value="RIQ12660.1"/>
    <property type="molecule type" value="Genomic_DNA"/>
</dbReference>
<dbReference type="AlphaFoldDB" id="A0A418KI72"/>
<dbReference type="InterPro" id="IPR012349">
    <property type="entry name" value="Split_barrel_FMN-bd"/>
</dbReference>
<dbReference type="EC" id="1.-.-.-" evidence="3"/>
<dbReference type="Pfam" id="PF01243">
    <property type="entry name" value="PNPOx_N"/>
    <property type="match status" value="1"/>
</dbReference>
<dbReference type="GO" id="GO:0005829">
    <property type="term" value="C:cytosol"/>
    <property type="evidence" value="ECO:0007669"/>
    <property type="project" value="TreeGrafter"/>
</dbReference>
<feature type="domain" description="Pyridoxamine 5'-phosphate oxidase N-terminal" evidence="2">
    <location>
        <begin position="7"/>
        <end position="127"/>
    </location>
</feature>
<evidence type="ECO:0000313" key="4">
    <source>
        <dbReference type="Proteomes" id="UP000284057"/>
    </source>
</evidence>
<organism evidence="3 4">
    <name type="scientific">Jiangella rhizosphaerae</name>
    <dbReference type="NCBI Taxonomy" id="2293569"/>
    <lineage>
        <taxon>Bacteria</taxon>
        <taxon>Bacillati</taxon>
        <taxon>Actinomycetota</taxon>
        <taxon>Actinomycetes</taxon>
        <taxon>Jiangellales</taxon>
        <taxon>Jiangellaceae</taxon>
        <taxon>Jiangella</taxon>
    </lineage>
</organism>
<comment type="caution">
    <text evidence="3">The sequence shown here is derived from an EMBL/GenBank/DDBJ whole genome shotgun (WGS) entry which is preliminary data.</text>
</comment>
<protein>
    <submittedName>
        <fullName evidence="3">PPOX class F420-dependent oxidoreductase</fullName>
        <ecNumber evidence="3">1.-.-.-</ecNumber>
    </submittedName>
</protein>
<accession>A0A418KI72</accession>
<reference evidence="3 4" key="1">
    <citation type="submission" date="2018-09" db="EMBL/GenBank/DDBJ databases">
        <title>Isolation, diversity and antifungal activity of actinobacteria from wheat.</title>
        <authorList>
            <person name="Han C."/>
        </authorList>
    </citation>
    <scope>NUCLEOTIDE SEQUENCE [LARGE SCALE GENOMIC DNA]</scope>
    <source>
        <strain evidence="3 4">NEAU-YY265</strain>
    </source>
</reference>
<dbReference type="PANTHER" id="PTHR35176">
    <property type="entry name" value="HEME OXYGENASE HI_0854-RELATED"/>
    <property type="match status" value="1"/>
</dbReference>
<dbReference type="Proteomes" id="UP000284057">
    <property type="component" value="Unassembled WGS sequence"/>
</dbReference>
<evidence type="ECO:0000313" key="3">
    <source>
        <dbReference type="EMBL" id="RIQ12660.1"/>
    </source>
</evidence>
<dbReference type="OrthoDB" id="3693562at2"/>
<dbReference type="InterPro" id="IPR052019">
    <property type="entry name" value="F420H2_bilvrd_red/Heme_oxyg"/>
</dbReference>
<gene>
    <name evidence="3" type="ORF">DY240_26840</name>
</gene>
<proteinExistence type="predicted"/>
<dbReference type="RefSeq" id="WP_119662737.1">
    <property type="nucleotide sequence ID" value="NZ_QUAL01000398.1"/>
</dbReference>
<sequence>MTNRFTQAELDYLRGQRLGRLATLGPGNRPQLTPVGVFYDPETETIVVAGHAGSGMIASRKFRNARARPDVAFLVDDLISVDPYLPRALEIRGRADTVDEGGQELGARITDVMPFDPAFIRIHPRRILSRGIDSDPFELTARDVA</sequence>
<dbReference type="InterPro" id="IPR011576">
    <property type="entry name" value="Pyridox_Oxase_N"/>
</dbReference>
<name>A0A418KI72_9ACTN</name>
<evidence type="ECO:0000256" key="1">
    <source>
        <dbReference type="ARBA" id="ARBA00023002"/>
    </source>
</evidence>
<dbReference type="Gene3D" id="2.30.110.10">
    <property type="entry name" value="Electron Transport, Fmn-binding Protein, Chain A"/>
    <property type="match status" value="1"/>
</dbReference>
<keyword evidence="1 3" id="KW-0560">Oxidoreductase</keyword>
<dbReference type="NCBIfam" id="TIGR04023">
    <property type="entry name" value="PPOX_MSMEG_5819"/>
    <property type="match status" value="1"/>
</dbReference>
<dbReference type="PANTHER" id="PTHR35176:SF6">
    <property type="entry name" value="HEME OXYGENASE HI_0854-RELATED"/>
    <property type="match status" value="1"/>
</dbReference>
<dbReference type="InterPro" id="IPR024031">
    <property type="entry name" value="MSMEG_5819/OxyR"/>
</dbReference>
<evidence type="ECO:0000259" key="2">
    <source>
        <dbReference type="Pfam" id="PF01243"/>
    </source>
</evidence>